<evidence type="ECO:0000256" key="9">
    <source>
        <dbReference type="ARBA" id="ARBA00022989"/>
    </source>
</evidence>
<dbReference type="EMBL" id="CP006764">
    <property type="protein sequence ID" value="AIT61352.1"/>
    <property type="molecule type" value="Genomic_DNA"/>
</dbReference>
<dbReference type="Pfam" id="PF17820">
    <property type="entry name" value="PDZ_6"/>
    <property type="match status" value="1"/>
</dbReference>
<evidence type="ECO:0000256" key="11">
    <source>
        <dbReference type="ARBA" id="ARBA00023136"/>
    </source>
</evidence>
<dbReference type="InterPro" id="IPR008915">
    <property type="entry name" value="Peptidase_M50"/>
</dbReference>
<evidence type="ECO:0000256" key="6">
    <source>
        <dbReference type="ARBA" id="ARBA00022692"/>
    </source>
</evidence>
<keyword evidence="6 14" id="KW-0812">Transmembrane</keyword>
<reference evidence="16 17" key="1">
    <citation type="submission" date="2013-09" db="EMBL/GenBank/DDBJ databases">
        <title>Complete genome sequence of Corynebacterium doosanense CAU 212(T) (=DSM 45436(T)), isolated from activated sludge.</title>
        <authorList>
            <person name="Schaffert L."/>
            <person name="Albersmeier A."/>
            <person name="Kalinowski J."/>
            <person name="Ruckert C."/>
        </authorList>
    </citation>
    <scope>NUCLEOTIDE SEQUENCE [LARGE SCALE GENOMIC DNA]</scope>
    <source>
        <strain evidence="16 17">CAU 212</strain>
    </source>
</reference>
<evidence type="ECO:0000256" key="1">
    <source>
        <dbReference type="ARBA" id="ARBA00001947"/>
    </source>
</evidence>
<proteinExistence type="inferred from homology"/>
<keyword evidence="7" id="KW-0378">Hydrolase</keyword>
<evidence type="ECO:0000256" key="13">
    <source>
        <dbReference type="ARBA" id="ARBA00033476"/>
    </source>
</evidence>
<sequence length="404" mass="42819">MSSYLLGVILFALGIAVTIALHEAGHMLVARAFGMRVRRYFIGFGPRVASFTRGHTEYGVAAVPFGGFCEIAGMTPNDELTAEEAPHAMVNKPWWQRVAVLSGGVAVNLLLGFCILYGVAVSSGIPNPYADHTATVGEVTCTADQDPATGELEQCSGVGAAGRAGIEVGDRILAVDGRRVENFQRLAAEVAERPGETVELTVERDGQRLEVPVTVDEVTRYSADGQARSAGSVGLVSRPVTDAVRKFGPVEAVPATFALTGQALQATVEGVLQLPAKIPGVVASIFGAERDDESPMSVVGASRIGGELVEHSLWTSFLMLLASLNFFLALFNLVPLPPLDGGHILVVLYEKARDLLRRLRGLPAGEPVNYEKLLPVTYVMAALLMGFGGLVLIADVVNPVRLFG</sequence>
<evidence type="ECO:0000256" key="10">
    <source>
        <dbReference type="ARBA" id="ARBA00023049"/>
    </source>
</evidence>
<keyword evidence="17" id="KW-1185">Reference proteome</keyword>
<evidence type="ECO:0000256" key="7">
    <source>
        <dbReference type="ARBA" id="ARBA00022801"/>
    </source>
</evidence>
<dbReference type="Pfam" id="PF02163">
    <property type="entry name" value="Peptidase_M50"/>
    <property type="match status" value="1"/>
</dbReference>
<evidence type="ECO:0000256" key="8">
    <source>
        <dbReference type="ARBA" id="ARBA00022833"/>
    </source>
</evidence>
<dbReference type="Gene3D" id="2.30.42.10">
    <property type="match status" value="1"/>
</dbReference>
<comment type="cofactor">
    <cofactor evidence="1">
        <name>Zn(2+)</name>
        <dbReference type="ChEBI" id="CHEBI:29105"/>
    </cofactor>
</comment>
<keyword evidence="9 14" id="KW-1133">Transmembrane helix</keyword>
<accession>A0A097IGX5</accession>
<evidence type="ECO:0000256" key="12">
    <source>
        <dbReference type="ARBA" id="ARBA00032214"/>
    </source>
</evidence>
<dbReference type="SUPFAM" id="SSF50156">
    <property type="entry name" value="PDZ domain-like"/>
    <property type="match status" value="1"/>
</dbReference>
<dbReference type="OrthoDB" id="9782003at2"/>
<keyword evidence="8" id="KW-0862">Zinc</keyword>
<protein>
    <recommendedName>
        <fullName evidence="4">Zinc metalloprotease Rip1</fullName>
    </recommendedName>
    <alternativeName>
        <fullName evidence="12">S2P endopeptidase</fullName>
    </alternativeName>
    <alternativeName>
        <fullName evidence="13">Site-2-type intramembrane protease</fullName>
    </alternativeName>
</protein>
<dbReference type="InterPro" id="IPR004387">
    <property type="entry name" value="Pept_M50_Zn"/>
</dbReference>
<dbReference type="eggNOG" id="COG0750">
    <property type="taxonomic scope" value="Bacteria"/>
</dbReference>
<dbReference type="RefSeq" id="WP_026159218.1">
    <property type="nucleotide sequence ID" value="NZ_AQUX01000001.1"/>
</dbReference>
<dbReference type="PROSITE" id="PS50106">
    <property type="entry name" value="PDZ"/>
    <property type="match status" value="1"/>
</dbReference>
<keyword evidence="11 14" id="KW-0472">Membrane</keyword>
<dbReference type="PANTHER" id="PTHR42837:SF2">
    <property type="entry name" value="MEMBRANE METALLOPROTEASE ARASP2, CHLOROPLASTIC-RELATED"/>
    <property type="match status" value="1"/>
</dbReference>
<comment type="subcellular location">
    <subcellularLocation>
        <location evidence="2">Membrane</location>
        <topology evidence="2">Multi-pass membrane protein</topology>
    </subcellularLocation>
</comment>
<keyword evidence="5" id="KW-0645">Protease</keyword>
<evidence type="ECO:0000256" key="5">
    <source>
        <dbReference type="ARBA" id="ARBA00022670"/>
    </source>
</evidence>
<dbReference type="GO" id="GO:0006508">
    <property type="term" value="P:proteolysis"/>
    <property type="evidence" value="ECO:0007669"/>
    <property type="project" value="UniProtKB-KW"/>
</dbReference>
<dbReference type="KEGG" id="cdo:CDOO_08830"/>
<evidence type="ECO:0000259" key="15">
    <source>
        <dbReference type="PROSITE" id="PS50106"/>
    </source>
</evidence>
<dbReference type="SMART" id="SM00228">
    <property type="entry name" value="PDZ"/>
    <property type="match status" value="1"/>
</dbReference>
<dbReference type="GO" id="GO:0016020">
    <property type="term" value="C:membrane"/>
    <property type="evidence" value="ECO:0007669"/>
    <property type="project" value="UniProtKB-SubCell"/>
</dbReference>
<evidence type="ECO:0000256" key="14">
    <source>
        <dbReference type="SAM" id="Phobius"/>
    </source>
</evidence>
<feature type="transmembrane region" description="Helical" evidence="14">
    <location>
        <begin position="98"/>
        <end position="119"/>
    </location>
</feature>
<comment type="similarity">
    <text evidence="3">Belongs to the peptidase M50B family.</text>
</comment>
<evidence type="ECO:0000256" key="2">
    <source>
        <dbReference type="ARBA" id="ARBA00004141"/>
    </source>
</evidence>
<dbReference type="CDD" id="cd06163">
    <property type="entry name" value="S2P-M50_PDZ_RseP-like"/>
    <property type="match status" value="1"/>
</dbReference>
<dbReference type="InterPro" id="IPR036034">
    <property type="entry name" value="PDZ_sf"/>
</dbReference>
<keyword evidence="10" id="KW-0482">Metalloprotease</keyword>
<organism evidence="16 17">
    <name type="scientific">Corynebacterium doosanense CAU 212 = DSM 45436</name>
    <dbReference type="NCBI Taxonomy" id="558173"/>
    <lineage>
        <taxon>Bacteria</taxon>
        <taxon>Bacillati</taxon>
        <taxon>Actinomycetota</taxon>
        <taxon>Actinomycetes</taxon>
        <taxon>Mycobacteriales</taxon>
        <taxon>Corynebacteriaceae</taxon>
        <taxon>Corynebacterium</taxon>
    </lineage>
</organism>
<evidence type="ECO:0000313" key="17">
    <source>
        <dbReference type="Proteomes" id="UP000029914"/>
    </source>
</evidence>
<gene>
    <name evidence="16" type="ORF">CDOO_08830</name>
</gene>
<dbReference type="HOGENOM" id="CLU_025778_1_2_11"/>
<dbReference type="STRING" id="558173.CDOO_08830"/>
<feature type="domain" description="PDZ" evidence="15">
    <location>
        <begin position="157"/>
        <end position="206"/>
    </location>
</feature>
<evidence type="ECO:0000256" key="4">
    <source>
        <dbReference type="ARBA" id="ARBA00019897"/>
    </source>
</evidence>
<dbReference type="CDD" id="cd23081">
    <property type="entry name" value="cpPDZ_EcRseP-like"/>
    <property type="match status" value="1"/>
</dbReference>
<evidence type="ECO:0000256" key="3">
    <source>
        <dbReference type="ARBA" id="ARBA00007931"/>
    </source>
</evidence>
<feature type="transmembrane region" description="Helical" evidence="14">
    <location>
        <begin position="376"/>
        <end position="397"/>
    </location>
</feature>
<dbReference type="PANTHER" id="PTHR42837">
    <property type="entry name" value="REGULATOR OF SIGMA-E PROTEASE RSEP"/>
    <property type="match status" value="1"/>
</dbReference>
<evidence type="ECO:0000313" key="16">
    <source>
        <dbReference type="EMBL" id="AIT61352.1"/>
    </source>
</evidence>
<dbReference type="InterPro" id="IPR001478">
    <property type="entry name" value="PDZ"/>
</dbReference>
<dbReference type="Proteomes" id="UP000029914">
    <property type="component" value="Chromosome"/>
</dbReference>
<dbReference type="InterPro" id="IPR041489">
    <property type="entry name" value="PDZ_6"/>
</dbReference>
<dbReference type="AlphaFoldDB" id="A0A097IGX5"/>
<dbReference type="GO" id="GO:0004222">
    <property type="term" value="F:metalloendopeptidase activity"/>
    <property type="evidence" value="ECO:0007669"/>
    <property type="project" value="InterPro"/>
</dbReference>
<name>A0A097IGX5_9CORY</name>